<evidence type="ECO:0000313" key="1">
    <source>
        <dbReference type="EMBL" id="CAG8443731.1"/>
    </source>
</evidence>
<comment type="caution">
    <text evidence="1">The sequence shown here is derived from an EMBL/GenBank/DDBJ whole genome shotgun (WGS) entry which is preliminary data.</text>
</comment>
<proteinExistence type="predicted"/>
<sequence length="54" mass="6702">MENIEETIDAFEDYETTEEDFETIEEEAIEEETEELYYYSIIRNPNNYFENEQF</sequence>
<dbReference type="AlphaFoldDB" id="A0A9N8VAW6"/>
<gene>
    <name evidence="1" type="ORF">FMOSSE_LOCUS1014</name>
</gene>
<evidence type="ECO:0000313" key="2">
    <source>
        <dbReference type="Proteomes" id="UP000789375"/>
    </source>
</evidence>
<reference evidence="1" key="1">
    <citation type="submission" date="2021-06" db="EMBL/GenBank/DDBJ databases">
        <authorList>
            <person name="Kallberg Y."/>
            <person name="Tangrot J."/>
            <person name="Rosling A."/>
        </authorList>
    </citation>
    <scope>NUCLEOTIDE SEQUENCE</scope>
    <source>
        <strain evidence="1">87-6 pot B 2015</strain>
    </source>
</reference>
<protein>
    <submittedName>
        <fullName evidence="1">3082_t:CDS:1</fullName>
    </submittedName>
</protein>
<dbReference type="EMBL" id="CAJVPP010000109">
    <property type="protein sequence ID" value="CAG8443731.1"/>
    <property type="molecule type" value="Genomic_DNA"/>
</dbReference>
<organism evidence="1 2">
    <name type="scientific">Funneliformis mosseae</name>
    <name type="common">Endomycorrhizal fungus</name>
    <name type="synonym">Glomus mosseae</name>
    <dbReference type="NCBI Taxonomy" id="27381"/>
    <lineage>
        <taxon>Eukaryota</taxon>
        <taxon>Fungi</taxon>
        <taxon>Fungi incertae sedis</taxon>
        <taxon>Mucoromycota</taxon>
        <taxon>Glomeromycotina</taxon>
        <taxon>Glomeromycetes</taxon>
        <taxon>Glomerales</taxon>
        <taxon>Glomeraceae</taxon>
        <taxon>Funneliformis</taxon>
    </lineage>
</organism>
<accession>A0A9N8VAW6</accession>
<dbReference type="Proteomes" id="UP000789375">
    <property type="component" value="Unassembled WGS sequence"/>
</dbReference>
<keyword evidence="2" id="KW-1185">Reference proteome</keyword>
<name>A0A9N8VAW6_FUNMO</name>